<accession>A0A2D3V8K4</accession>
<evidence type="ECO:0000313" key="2">
    <source>
        <dbReference type="Proteomes" id="UP000225277"/>
    </source>
</evidence>
<dbReference type="Proteomes" id="UP000225277">
    <property type="component" value="Unassembled WGS sequence"/>
</dbReference>
<dbReference type="GeneID" id="35604040"/>
<sequence>MQSYRHFEQTQGELCSLPGTIYRISYKAVGTYRCRTCMCIYVKFKDDSVFIVHIIAQNMTTPEQLSTLSGEEKYDVVWTFGQEKGGKLKQSVYEQPVSQLGEGRRDQAVTMLDFLKDEKQWRDGLYTMDERSDR</sequence>
<proteinExistence type="predicted"/>
<keyword evidence="2" id="KW-1185">Reference proteome</keyword>
<protein>
    <submittedName>
        <fullName evidence="1">Uncharacterized protein</fullName>
    </submittedName>
</protein>
<reference evidence="1 2" key="1">
    <citation type="submission" date="2016-03" db="EMBL/GenBank/DDBJ databases">
        <authorList>
            <person name="Ploux O."/>
        </authorList>
    </citation>
    <scope>NUCLEOTIDE SEQUENCE [LARGE SCALE GENOMIC DNA]</scope>
    <source>
        <strain evidence="1 2">URUG2</strain>
    </source>
</reference>
<dbReference type="EMBL" id="FJUY01000016">
    <property type="protein sequence ID" value="CZT23250.1"/>
    <property type="molecule type" value="Genomic_DNA"/>
</dbReference>
<gene>
    <name evidence="1" type="ORF">RCC_08961</name>
</gene>
<evidence type="ECO:0000313" key="1">
    <source>
        <dbReference type="EMBL" id="CZT23250.1"/>
    </source>
</evidence>
<dbReference type="AlphaFoldDB" id="A0A2D3V8K4"/>
<organism evidence="1 2">
    <name type="scientific">Ramularia collo-cygni</name>
    <dbReference type="NCBI Taxonomy" id="112498"/>
    <lineage>
        <taxon>Eukaryota</taxon>
        <taxon>Fungi</taxon>
        <taxon>Dikarya</taxon>
        <taxon>Ascomycota</taxon>
        <taxon>Pezizomycotina</taxon>
        <taxon>Dothideomycetes</taxon>
        <taxon>Dothideomycetidae</taxon>
        <taxon>Mycosphaerellales</taxon>
        <taxon>Mycosphaerellaceae</taxon>
        <taxon>Ramularia</taxon>
    </lineage>
</organism>
<name>A0A2D3V8K4_9PEZI</name>
<dbReference type="RefSeq" id="XP_023629974.1">
    <property type="nucleotide sequence ID" value="XM_023774206.1"/>
</dbReference>